<name>A0AAE1QSU2_9SOLA</name>
<dbReference type="GO" id="GO:0044773">
    <property type="term" value="P:mitotic DNA damage checkpoint signaling"/>
    <property type="evidence" value="ECO:0007669"/>
    <property type="project" value="TreeGrafter"/>
</dbReference>
<dbReference type="Proteomes" id="UP001291623">
    <property type="component" value="Unassembled WGS sequence"/>
</dbReference>
<keyword evidence="5" id="KW-0418">Kinase</keyword>
<dbReference type="SUPFAM" id="SSF56112">
    <property type="entry name" value="Protein kinase-like (PK-like)"/>
    <property type="match status" value="1"/>
</dbReference>
<gene>
    <name evidence="8" type="ORF">RND71_042680</name>
</gene>
<accession>A0AAE1QSU2</accession>
<evidence type="ECO:0000256" key="4">
    <source>
        <dbReference type="ARBA" id="ARBA00022741"/>
    </source>
</evidence>
<comment type="caution">
    <text evidence="8">The sequence shown here is derived from an EMBL/GenBank/DDBJ whole genome shotgun (WGS) entry which is preliminary data.</text>
</comment>
<evidence type="ECO:0000256" key="1">
    <source>
        <dbReference type="ARBA" id="ARBA00012513"/>
    </source>
</evidence>
<evidence type="ECO:0000259" key="7">
    <source>
        <dbReference type="PROSITE" id="PS50011"/>
    </source>
</evidence>
<dbReference type="Gene3D" id="1.10.510.10">
    <property type="entry name" value="Transferase(Phosphotransferase) domain 1"/>
    <property type="match status" value="1"/>
</dbReference>
<dbReference type="GO" id="GO:0005524">
    <property type="term" value="F:ATP binding"/>
    <property type="evidence" value="ECO:0007669"/>
    <property type="project" value="UniProtKB-KW"/>
</dbReference>
<dbReference type="AlphaFoldDB" id="A0AAE1QSU2"/>
<dbReference type="InterPro" id="IPR000719">
    <property type="entry name" value="Prot_kinase_dom"/>
</dbReference>
<dbReference type="GO" id="GO:0005634">
    <property type="term" value="C:nucleus"/>
    <property type="evidence" value="ECO:0007669"/>
    <property type="project" value="TreeGrafter"/>
</dbReference>
<proteinExistence type="predicted"/>
<feature type="domain" description="Protein kinase" evidence="7">
    <location>
        <begin position="1"/>
        <end position="136"/>
    </location>
</feature>
<dbReference type="EC" id="2.7.11.1" evidence="1"/>
<dbReference type="PANTHER" id="PTHR44167">
    <property type="entry name" value="OVARIAN-SPECIFIC SERINE/THREONINE-PROTEIN KINASE LOK-RELATED"/>
    <property type="match status" value="1"/>
</dbReference>
<dbReference type="GO" id="GO:0004674">
    <property type="term" value="F:protein serine/threonine kinase activity"/>
    <property type="evidence" value="ECO:0007669"/>
    <property type="project" value="UniProtKB-KW"/>
</dbReference>
<keyword evidence="9" id="KW-1185">Reference proteome</keyword>
<keyword evidence="6" id="KW-0067">ATP-binding</keyword>
<reference evidence="8" key="1">
    <citation type="submission" date="2023-12" db="EMBL/GenBank/DDBJ databases">
        <title>Genome assembly of Anisodus tanguticus.</title>
        <authorList>
            <person name="Wang Y.-J."/>
        </authorList>
    </citation>
    <scope>NUCLEOTIDE SEQUENCE</scope>
    <source>
        <strain evidence="8">KB-2021</strain>
        <tissue evidence="8">Leaf</tissue>
    </source>
</reference>
<sequence length="173" mass="19878">MYDSKGPCVGTKGFRAPEVLFRSAHQDTKLDIWSAGVTLLYFIIGRTPFAGDPDQNIKEIVKLKGSEDLWEVAKLHNRESSFPADLFDMKFVSPVKLRDWCLRNTRKSLIDLGDKCLTSNPRLRISAEEALRHEFFAPCYEDWRKRRLYRQESQDIGSTLPIPPENSRTCGVL</sequence>
<dbReference type="Pfam" id="PF00069">
    <property type="entry name" value="Pkinase"/>
    <property type="match status" value="1"/>
</dbReference>
<evidence type="ECO:0000256" key="3">
    <source>
        <dbReference type="ARBA" id="ARBA00022679"/>
    </source>
</evidence>
<evidence type="ECO:0000313" key="9">
    <source>
        <dbReference type="Proteomes" id="UP001291623"/>
    </source>
</evidence>
<evidence type="ECO:0000256" key="5">
    <source>
        <dbReference type="ARBA" id="ARBA00022777"/>
    </source>
</evidence>
<organism evidence="8 9">
    <name type="scientific">Anisodus tanguticus</name>
    <dbReference type="NCBI Taxonomy" id="243964"/>
    <lineage>
        <taxon>Eukaryota</taxon>
        <taxon>Viridiplantae</taxon>
        <taxon>Streptophyta</taxon>
        <taxon>Embryophyta</taxon>
        <taxon>Tracheophyta</taxon>
        <taxon>Spermatophyta</taxon>
        <taxon>Magnoliopsida</taxon>
        <taxon>eudicotyledons</taxon>
        <taxon>Gunneridae</taxon>
        <taxon>Pentapetalae</taxon>
        <taxon>asterids</taxon>
        <taxon>lamiids</taxon>
        <taxon>Solanales</taxon>
        <taxon>Solanaceae</taxon>
        <taxon>Solanoideae</taxon>
        <taxon>Hyoscyameae</taxon>
        <taxon>Anisodus</taxon>
    </lineage>
</organism>
<evidence type="ECO:0000256" key="2">
    <source>
        <dbReference type="ARBA" id="ARBA00022527"/>
    </source>
</evidence>
<evidence type="ECO:0000313" key="8">
    <source>
        <dbReference type="EMBL" id="KAK4338193.1"/>
    </source>
</evidence>
<dbReference type="InterPro" id="IPR011009">
    <property type="entry name" value="Kinase-like_dom_sf"/>
</dbReference>
<dbReference type="EMBL" id="JAVYJV010000024">
    <property type="protein sequence ID" value="KAK4338193.1"/>
    <property type="molecule type" value="Genomic_DNA"/>
</dbReference>
<dbReference type="PANTHER" id="PTHR44167:SF23">
    <property type="entry name" value="CDC7 KINASE, ISOFORM A-RELATED"/>
    <property type="match status" value="1"/>
</dbReference>
<keyword evidence="2" id="KW-0723">Serine/threonine-protein kinase</keyword>
<evidence type="ECO:0000256" key="6">
    <source>
        <dbReference type="ARBA" id="ARBA00022840"/>
    </source>
</evidence>
<keyword evidence="4" id="KW-0547">Nucleotide-binding</keyword>
<dbReference type="PROSITE" id="PS50011">
    <property type="entry name" value="PROTEIN_KINASE_DOM"/>
    <property type="match status" value="1"/>
</dbReference>
<keyword evidence="3" id="KW-0808">Transferase</keyword>
<protein>
    <recommendedName>
        <fullName evidence="1">non-specific serine/threonine protein kinase</fullName>
        <ecNumber evidence="1">2.7.11.1</ecNumber>
    </recommendedName>
</protein>